<feature type="transmembrane region" description="Helical" evidence="8">
    <location>
        <begin position="102"/>
        <end position="119"/>
    </location>
</feature>
<dbReference type="GO" id="GO:0005886">
    <property type="term" value="C:plasma membrane"/>
    <property type="evidence" value="ECO:0007669"/>
    <property type="project" value="UniProtKB-SubCell"/>
</dbReference>
<evidence type="ECO:0000313" key="9">
    <source>
        <dbReference type="EMBL" id="PMC22813.1"/>
    </source>
</evidence>
<feature type="transmembrane region" description="Helical" evidence="8">
    <location>
        <begin position="131"/>
        <end position="152"/>
    </location>
</feature>
<reference evidence="9 10" key="1">
    <citation type="submission" date="2017-09" db="EMBL/GenBank/DDBJ databases">
        <title>Bacterial strain isolated from the female urinary microbiota.</title>
        <authorList>
            <person name="Thomas-White K."/>
            <person name="Kumar N."/>
            <person name="Forster S."/>
            <person name="Putonti C."/>
            <person name="Lawley T."/>
            <person name="Wolfe A.J."/>
        </authorList>
    </citation>
    <scope>NUCLEOTIDE SEQUENCE [LARGE SCALE GENOMIC DNA]</scope>
    <source>
        <strain evidence="9 10">UMB0536</strain>
    </source>
</reference>
<name>A0A2N6QN35_9BACT</name>
<protein>
    <recommendedName>
        <fullName evidence="8">Probable membrane transporter protein</fullName>
    </recommendedName>
</protein>
<dbReference type="EMBL" id="PNGJ01000014">
    <property type="protein sequence ID" value="PMC22813.1"/>
    <property type="molecule type" value="Genomic_DNA"/>
</dbReference>
<dbReference type="OrthoDB" id="119832at2"/>
<organism evidence="9 10">
    <name type="scientific">Hoylesella buccalis</name>
    <dbReference type="NCBI Taxonomy" id="28127"/>
    <lineage>
        <taxon>Bacteria</taxon>
        <taxon>Pseudomonadati</taxon>
        <taxon>Bacteroidota</taxon>
        <taxon>Bacteroidia</taxon>
        <taxon>Bacteroidales</taxon>
        <taxon>Prevotellaceae</taxon>
        <taxon>Hoylesella</taxon>
    </lineage>
</organism>
<evidence type="ECO:0000313" key="10">
    <source>
        <dbReference type="Proteomes" id="UP000235564"/>
    </source>
</evidence>
<comment type="caution">
    <text evidence="9">The sequence shown here is derived from an EMBL/GenBank/DDBJ whole genome shotgun (WGS) entry which is preliminary data.</text>
</comment>
<feature type="transmembrane region" description="Helical" evidence="8">
    <location>
        <begin position="226"/>
        <end position="246"/>
    </location>
</feature>
<dbReference type="PANTHER" id="PTHR30269:SF37">
    <property type="entry name" value="MEMBRANE TRANSPORTER PROTEIN"/>
    <property type="match status" value="1"/>
</dbReference>
<feature type="transmembrane region" description="Helical" evidence="8">
    <location>
        <begin position="12"/>
        <end position="30"/>
    </location>
</feature>
<dbReference type="PANTHER" id="PTHR30269">
    <property type="entry name" value="TRANSMEMBRANE PROTEIN YFCA"/>
    <property type="match status" value="1"/>
</dbReference>
<evidence type="ECO:0000256" key="2">
    <source>
        <dbReference type="ARBA" id="ARBA00009142"/>
    </source>
</evidence>
<dbReference type="AlphaFoldDB" id="A0A2N6QN35"/>
<sequence>MQNFNAMNTSIILLSIVGLMAGMLSSSIGFGGGMLLLPIVTSVYGIEVAVPVCTIAQLLSNASRAIIGWKSIEWKKTLWFLLPSIPLTALGAYGFSIAPKNIMTIIVGFALILFAIQKLRGKLHFPQHPATMVVGGCVTGFINGMLSISGPLSSAVFLTLDLSPVSYIASEATAATVMHVVKIVVYGKLNLVNEHIIIAGLGIAVAMIVGNYLAMRFIKNVDKKKYQKVVASCMILLSLFLITSTMC</sequence>
<evidence type="ECO:0000256" key="3">
    <source>
        <dbReference type="ARBA" id="ARBA00022448"/>
    </source>
</evidence>
<evidence type="ECO:0000256" key="7">
    <source>
        <dbReference type="ARBA" id="ARBA00023136"/>
    </source>
</evidence>
<feature type="transmembrane region" description="Helical" evidence="8">
    <location>
        <begin position="196"/>
        <end position="214"/>
    </location>
</feature>
<proteinExistence type="inferred from homology"/>
<evidence type="ECO:0000256" key="5">
    <source>
        <dbReference type="ARBA" id="ARBA00022692"/>
    </source>
</evidence>
<gene>
    <name evidence="9" type="ORF">CJ231_12340</name>
</gene>
<dbReference type="InterPro" id="IPR002781">
    <property type="entry name" value="TM_pro_TauE-like"/>
</dbReference>
<comment type="subcellular location">
    <subcellularLocation>
        <location evidence="1 8">Cell membrane</location>
        <topology evidence="1 8">Multi-pass membrane protein</topology>
    </subcellularLocation>
</comment>
<dbReference type="Pfam" id="PF01925">
    <property type="entry name" value="TauE"/>
    <property type="match status" value="1"/>
</dbReference>
<feature type="transmembrane region" description="Helical" evidence="8">
    <location>
        <begin position="77"/>
        <end position="96"/>
    </location>
</feature>
<comment type="similarity">
    <text evidence="2 8">Belongs to the 4-toluene sulfonate uptake permease (TSUP) (TC 2.A.102) family.</text>
</comment>
<dbReference type="Proteomes" id="UP000235564">
    <property type="component" value="Unassembled WGS sequence"/>
</dbReference>
<feature type="transmembrane region" description="Helical" evidence="8">
    <location>
        <begin position="36"/>
        <end position="56"/>
    </location>
</feature>
<dbReference type="InterPro" id="IPR052017">
    <property type="entry name" value="TSUP"/>
</dbReference>
<keyword evidence="4 8" id="KW-1003">Cell membrane</keyword>
<accession>A0A2N6QN35</accession>
<evidence type="ECO:0000256" key="4">
    <source>
        <dbReference type="ARBA" id="ARBA00022475"/>
    </source>
</evidence>
<keyword evidence="5 8" id="KW-0812">Transmembrane</keyword>
<evidence type="ECO:0000256" key="8">
    <source>
        <dbReference type="RuleBase" id="RU363041"/>
    </source>
</evidence>
<evidence type="ECO:0000256" key="6">
    <source>
        <dbReference type="ARBA" id="ARBA00022989"/>
    </source>
</evidence>
<keyword evidence="7 8" id="KW-0472">Membrane</keyword>
<keyword evidence="3" id="KW-0813">Transport</keyword>
<keyword evidence="6 8" id="KW-1133">Transmembrane helix</keyword>
<evidence type="ECO:0000256" key="1">
    <source>
        <dbReference type="ARBA" id="ARBA00004651"/>
    </source>
</evidence>